<keyword evidence="3" id="KW-1185">Reference proteome</keyword>
<dbReference type="AlphaFoldDB" id="A0A1W6ZS92"/>
<dbReference type="PIRSF" id="PIRSF017082">
    <property type="entry name" value="YflP"/>
    <property type="match status" value="1"/>
</dbReference>
<protein>
    <recommendedName>
        <fullName evidence="4">Tripartite tricarboxylate transporter substrate binding protein</fullName>
    </recommendedName>
</protein>
<dbReference type="CDD" id="cd07012">
    <property type="entry name" value="PBP2_Bug_TTT"/>
    <property type="match status" value="1"/>
</dbReference>
<sequence length="338" mass="35244">MEWQGRLASQRACAIAGHVMKGRMLSAAAWVALAFGACPPQVALAQAYPSRAIEMIVPFPAGANSDLAARALAEGISKTLGQATVVTNKDGAAGTIGAAAAAAAQPDGYTIVFSAMGPVTAQPHLRDDLRYSAQSFDYICQATDVFVIASVSNESPHKSLKDLIAYARRNPDKLTYGHPGPGTVPHLLMLQLASDQNLKLTPVPFRGDALALNNLLGNHIDILMSGDAAVIGKIRPLAVFAGDRLASLPDVPSTRELGLNTGFGTPNGLFAPKGLSGEVLTKLRAACATAMKSDAFIEAMKKSGQNVSYLDGPAFADRIAQDSNTIAALIAKVGRPKN</sequence>
<reference evidence="2 3" key="1">
    <citation type="submission" date="2017-05" db="EMBL/GenBank/DDBJ databases">
        <title>Full genome sequence of Pseudorhodoplanes sinuspersici.</title>
        <authorList>
            <person name="Dastgheib S.M.M."/>
            <person name="Shavandi M."/>
            <person name="Tirandaz H."/>
        </authorList>
    </citation>
    <scope>NUCLEOTIDE SEQUENCE [LARGE SCALE GENOMIC DNA]</scope>
    <source>
        <strain evidence="2 3">RIPI110</strain>
    </source>
</reference>
<dbReference type="Gene3D" id="3.40.190.150">
    <property type="entry name" value="Bordetella uptake gene, domain 1"/>
    <property type="match status" value="1"/>
</dbReference>
<dbReference type="KEGG" id="psin:CAK95_14730"/>
<dbReference type="Gene3D" id="3.40.190.10">
    <property type="entry name" value="Periplasmic binding protein-like II"/>
    <property type="match status" value="1"/>
</dbReference>
<dbReference type="STRING" id="1235591.CAK95_14730"/>
<dbReference type="PANTHER" id="PTHR42928:SF5">
    <property type="entry name" value="BLR1237 PROTEIN"/>
    <property type="match status" value="1"/>
</dbReference>
<proteinExistence type="inferred from homology"/>
<dbReference type="SUPFAM" id="SSF53850">
    <property type="entry name" value="Periplasmic binding protein-like II"/>
    <property type="match status" value="1"/>
</dbReference>
<evidence type="ECO:0000313" key="3">
    <source>
        <dbReference type="Proteomes" id="UP000194137"/>
    </source>
</evidence>
<dbReference type="Proteomes" id="UP000194137">
    <property type="component" value="Chromosome"/>
</dbReference>
<dbReference type="EMBL" id="CP021112">
    <property type="protein sequence ID" value="ARQ00193.1"/>
    <property type="molecule type" value="Genomic_DNA"/>
</dbReference>
<comment type="similarity">
    <text evidence="1">Belongs to the UPF0065 (bug) family.</text>
</comment>
<evidence type="ECO:0008006" key="4">
    <source>
        <dbReference type="Google" id="ProtNLM"/>
    </source>
</evidence>
<accession>A0A1W6ZS92</accession>
<dbReference type="PANTHER" id="PTHR42928">
    <property type="entry name" value="TRICARBOXYLATE-BINDING PROTEIN"/>
    <property type="match status" value="1"/>
</dbReference>
<gene>
    <name evidence="2" type="ORF">CAK95_14730</name>
</gene>
<evidence type="ECO:0000256" key="1">
    <source>
        <dbReference type="ARBA" id="ARBA00006987"/>
    </source>
</evidence>
<name>A0A1W6ZS92_9HYPH</name>
<organism evidence="2 3">
    <name type="scientific">Pseudorhodoplanes sinuspersici</name>
    <dbReference type="NCBI Taxonomy" id="1235591"/>
    <lineage>
        <taxon>Bacteria</taxon>
        <taxon>Pseudomonadati</taxon>
        <taxon>Pseudomonadota</taxon>
        <taxon>Alphaproteobacteria</taxon>
        <taxon>Hyphomicrobiales</taxon>
        <taxon>Pseudorhodoplanes</taxon>
    </lineage>
</organism>
<dbReference type="InterPro" id="IPR042100">
    <property type="entry name" value="Bug_dom1"/>
</dbReference>
<dbReference type="InterPro" id="IPR005064">
    <property type="entry name" value="BUG"/>
</dbReference>
<dbReference type="Pfam" id="PF03401">
    <property type="entry name" value="TctC"/>
    <property type="match status" value="1"/>
</dbReference>
<evidence type="ECO:0000313" key="2">
    <source>
        <dbReference type="EMBL" id="ARQ00193.1"/>
    </source>
</evidence>